<keyword evidence="2 5" id="KW-0812">Transmembrane</keyword>
<keyword evidence="3 5" id="KW-1133">Transmembrane helix</keyword>
<accession>A0A0X3P5D3</accession>
<dbReference type="PANTHER" id="PTHR12859:SF0">
    <property type="entry name" value="PRA1 FAMILY PROTEIN"/>
    <property type="match status" value="1"/>
</dbReference>
<evidence type="ECO:0000256" key="5">
    <source>
        <dbReference type="RuleBase" id="RU363107"/>
    </source>
</evidence>
<dbReference type="InterPro" id="IPR004895">
    <property type="entry name" value="Prenylated_rab_accept_PRA1"/>
</dbReference>
<evidence type="ECO:0000256" key="2">
    <source>
        <dbReference type="ARBA" id="ARBA00022692"/>
    </source>
</evidence>
<feature type="non-terminal residue" evidence="6">
    <location>
        <position position="1"/>
    </location>
</feature>
<evidence type="ECO:0000256" key="1">
    <source>
        <dbReference type="ARBA" id="ARBA00004141"/>
    </source>
</evidence>
<evidence type="ECO:0000313" key="6">
    <source>
        <dbReference type="EMBL" id="JAP47135.1"/>
    </source>
</evidence>
<dbReference type="EMBL" id="GEEE01016090">
    <property type="protein sequence ID" value="JAP47135.1"/>
    <property type="molecule type" value="Transcribed_RNA"/>
</dbReference>
<evidence type="ECO:0000256" key="4">
    <source>
        <dbReference type="ARBA" id="ARBA00023136"/>
    </source>
</evidence>
<reference evidence="6" key="1">
    <citation type="submission" date="2016-01" db="EMBL/GenBank/DDBJ databases">
        <title>Reference transcriptome for the parasite Schistocephalus solidus: insights into the molecular evolution of parasitism.</title>
        <authorList>
            <person name="Hebert F.O."/>
            <person name="Grambauer S."/>
            <person name="Barber I."/>
            <person name="Landry C.R."/>
            <person name="Aubin-Horth N."/>
        </authorList>
    </citation>
    <scope>NUCLEOTIDE SEQUENCE</scope>
</reference>
<keyword evidence="4 5" id="KW-0472">Membrane</keyword>
<dbReference type="AlphaFoldDB" id="A0A0X3P5D3"/>
<evidence type="ECO:0000256" key="3">
    <source>
        <dbReference type="ARBA" id="ARBA00022989"/>
    </source>
</evidence>
<protein>
    <recommendedName>
        <fullName evidence="5">PRA1 family protein</fullName>
    </recommendedName>
</protein>
<proteinExistence type="inferred from homology"/>
<feature type="transmembrane region" description="Helical" evidence="5">
    <location>
        <begin position="58"/>
        <end position="91"/>
    </location>
</feature>
<organism evidence="6">
    <name type="scientific">Schistocephalus solidus</name>
    <name type="common">Tapeworm</name>
    <dbReference type="NCBI Taxonomy" id="70667"/>
    <lineage>
        <taxon>Eukaryota</taxon>
        <taxon>Metazoa</taxon>
        <taxon>Spiralia</taxon>
        <taxon>Lophotrochozoa</taxon>
        <taxon>Platyhelminthes</taxon>
        <taxon>Cestoda</taxon>
        <taxon>Eucestoda</taxon>
        <taxon>Diphyllobothriidea</taxon>
        <taxon>Diphyllobothriidae</taxon>
        <taxon>Schistocephalus</taxon>
    </lineage>
</organism>
<feature type="transmembrane region" description="Helical" evidence="5">
    <location>
        <begin position="103"/>
        <end position="120"/>
    </location>
</feature>
<dbReference type="PANTHER" id="PTHR12859">
    <property type="entry name" value="PRA1 PROTEIN"/>
    <property type="match status" value="1"/>
</dbReference>
<gene>
    <name evidence="6" type="primary">PRAF2</name>
    <name evidence="6" type="ORF">TR142141</name>
</gene>
<dbReference type="GO" id="GO:0016020">
    <property type="term" value="C:membrane"/>
    <property type="evidence" value="ECO:0007669"/>
    <property type="project" value="UniProtKB-SubCell"/>
</dbReference>
<name>A0A0X3P5D3_SCHSO</name>
<comment type="subcellular location">
    <subcellularLocation>
        <location evidence="1 5">Membrane</location>
        <topology evidence="1 5">Multi-pass membrane protein</topology>
    </subcellularLocation>
</comment>
<sequence length="178" mass="20283">ELYNYCLFPRLTPPGLSMKIPPLRSLNDMFCSKFSVPNEGKVCDRITSNLLYYQTNYFLITIIFTGITFILSPLSILLSLSTVAACVLLYANIENWWPFASRPSELWVFVIVSVGVFLYLLPFMTPALLCLSSISLVILLHAYLRQRNFRNHVVRILDSHVPGEYRSPMGLLLGKTDL</sequence>
<dbReference type="Pfam" id="PF03208">
    <property type="entry name" value="PRA1"/>
    <property type="match status" value="1"/>
</dbReference>
<comment type="similarity">
    <text evidence="5">Belongs to the PRA1 family.</text>
</comment>